<comment type="caution">
    <text evidence="1">The sequence shown here is derived from an EMBL/GenBank/DDBJ whole genome shotgun (WGS) entry which is preliminary data.</text>
</comment>
<name>A0A7X5QHD8_9GAMM</name>
<dbReference type="Proteomes" id="UP000591844">
    <property type="component" value="Unassembled WGS sequence"/>
</dbReference>
<keyword evidence="2" id="KW-1185">Reference proteome</keyword>
<proteinExistence type="predicted"/>
<gene>
    <name evidence="1" type="ORF">C5469_20595</name>
</gene>
<evidence type="ECO:0000313" key="1">
    <source>
        <dbReference type="EMBL" id="NHB94403.1"/>
    </source>
</evidence>
<sequence length="69" mass="7191">MKEDLTKQNLDHIVSQDPRLATVIKGNSGANYGVGTGTQADADRLGKIWIGDGAIPTNDGTGLINPNSV</sequence>
<protein>
    <recommendedName>
        <fullName evidence="3">Filamentous hemagglutinin</fullName>
    </recommendedName>
</protein>
<evidence type="ECO:0000313" key="2">
    <source>
        <dbReference type="Proteomes" id="UP000591844"/>
    </source>
</evidence>
<accession>A0A7X5QHD8</accession>
<evidence type="ECO:0008006" key="3">
    <source>
        <dbReference type="Google" id="ProtNLM"/>
    </source>
</evidence>
<organism evidence="1 2">
    <name type="scientific">Photorhabdus cinerea</name>
    <dbReference type="NCBI Taxonomy" id="471575"/>
    <lineage>
        <taxon>Bacteria</taxon>
        <taxon>Pseudomonadati</taxon>
        <taxon>Pseudomonadota</taxon>
        <taxon>Gammaproteobacteria</taxon>
        <taxon>Enterobacterales</taxon>
        <taxon>Morganellaceae</taxon>
        <taxon>Photorhabdus</taxon>
    </lineage>
</organism>
<dbReference type="EMBL" id="PUJW01000036">
    <property type="protein sequence ID" value="NHB94403.1"/>
    <property type="molecule type" value="Genomic_DNA"/>
</dbReference>
<dbReference type="AlphaFoldDB" id="A0A7X5QHD8"/>
<reference evidence="1 2" key="1">
    <citation type="submission" date="2018-02" db="EMBL/GenBank/DDBJ databases">
        <authorList>
            <person name="Machado R.A."/>
        </authorList>
    </citation>
    <scope>NUCLEOTIDE SEQUENCE [LARGE SCALE GENOMIC DNA]</scope>
    <source>
        <strain evidence="1 2">DSM 19724</strain>
    </source>
</reference>